<keyword evidence="8" id="KW-1185">Reference proteome</keyword>
<evidence type="ECO:0000256" key="4">
    <source>
        <dbReference type="ARBA" id="ARBA00022801"/>
    </source>
</evidence>
<accession>A0ABT4TQY6</accession>
<reference evidence="7" key="1">
    <citation type="submission" date="2023-01" db="EMBL/GenBank/DDBJ databases">
        <title>Draft genome sequence of Nocardiopsis sp. LSu2-4 isolated from halophytes.</title>
        <authorList>
            <person name="Duangmal K."/>
            <person name="Chantavorakit T."/>
        </authorList>
    </citation>
    <scope>NUCLEOTIDE SEQUENCE</scope>
    <source>
        <strain evidence="7">LSu2-4</strain>
    </source>
</reference>
<name>A0ABT4TQY6_9ACTN</name>
<comment type="similarity">
    <text evidence="6">Belongs to the inositol monophosphatase superfamily.</text>
</comment>
<dbReference type="PROSITE" id="PS00629">
    <property type="entry name" value="IMP_1"/>
    <property type="match status" value="1"/>
</dbReference>
<organism evidence="7 8">
    <name type="scientific">Nocardiopsis suaedae</name>
    <dbReference type="NCBI Taxonomy" id="3018444"/>
    <lineage>
        <taxon>Bacteria</taxon>
        <taxon>Bacillati</taxon>
        <taxon>Actinomycetota</taxon>
        <taxon>Actinomycetes</taxon>
        <taxon>Streptosporangiales</taxon>
        <taxon>Nocardiopsidaceae</taxon>
        <taxon>Nocardiopsis</taxon>
    </lineage>
</organism>
<dbReference type="EC" id="3.1.3.25" evidence="6"/>
<evidence type="ECO:0000313" key="7">
    <source>
        <dbReference type="EMBL" id="MDA2807100.1"/>
    </source>
</evidence>
<evidence type="ECO:0000256" key="3">
    <source>
        <dbReference type="ARBA" id="ARBA00022723"/>
    </source>
</evidence>
<keyword evidence="5 6" id="KW-0460">Magnesium</keyword>
<keyword evidence="4 6" id="KW-0378">Hydrolase</keyword>
<dbReference type="PANTHER" id="PTHR20854">
    <property type="entry name" value="INOSITOL MONOPHOSPHATASE"/>
    <property type="match status" value="1"/>
</dbReference>
<comment type="cofactor">
    <cofactor evidence="2 6">
        <name>Mg(2+)</name>
        <dbReference type="ChEBI" id="CHEBI:18420"/>
    </cofactor>
</comment>
<dbReference type="CDD" id="cd01639">
    <property type="entry name" value="IMPase"/>
    <property type="match status" value="1"/>
</dbReference>
<dbReference type="Gene3D" id="3.30.540.10">
    <property type="entry name" value="Fructose-1,6-Bisphosphatase, subunit A, domain 1"/>
    <property type="match status" value="1"/>
</dbReference>
<evidence type="ECO:0000256" key="5">
    <source>
        <dbReference type="ARBA" id="ARBA00022842"/>
    </source>
</evidence>
<evidence type="ECO:0000256" key="1">
    <source>
        <dbReference type="ARBA" id="ARBA00001033"/>
    </source>
</evidence>
<dbReference type="Gene3D" id="3.40.190.80">
    <property type="match status" value="1"/>
</dbReference>
<dbReference type="Proteomes" id="UP001165685">
    <property type="component" value="Unassembled WGS sequence"/>
</dbReference>
<sequence>MAAEEGAASAADPHALAALAERTAAEAGRVAAGGQEGIGVLDTKSTPTDVVTEMDRRVEELVRKRLLEARPGDAVLGEEGGEEAGADGGVRWIVDPIDGTVNYLYGREEWAVSIAAEAEGRIVAGAVVAPRLGDTYTAVLGAGSFCNGAPLRVGPAPEPALALVATGFGYDPRRRAHQAEVLRSVLPRVRDIRRGGSAAIDICSLARGRADAYYERGLNWWDWAAAGLVAREAGLRVEGLRGAPPGDAMTIVAGPGLFESLHAMLEPLGADTDGPD</sequence>
<gene>
    <name evidence="7" type="ORF">O4U47_21525</name>
</gene>
<dbReference type="InterPro" id="IPR000760">
    <property type="entry name" value="Inositol_monophosphatase-like"/>
</dbReference>
<dbReference type="SUPFAM" id="SSF56655">
    <property type="entry name" value="Carbohydrate phosphatase"/>
    <property type="match status" value="1"/>
</dbReference>
<dbReference type="RefSeq" id="WP_270679731.1">
    <property type="nucleotide sequence ID" value="NZ_JAQFWP010000047.1"/>
</dbReference>
<dbReference type="InterPro" id="IPR033942">
    <property type="entry name" value="IMPase"/>
</dbReference>
<evidence type="ECO:0000313" key="8">
    <source>
        <dbReference type="Proteomes" id="UP001165685"/>
    </source>
</evidence>
<dbReference type="Pfam" id="PF00459">
    <property type="entry name" value="Inositol_P"/>
    <property type="match status" value="1"/>
</dbReference>
<dbReference type="InterPro" id="IPR020583">
    <property type="entry name" value="Inositol_monoP_metal-BS"/>
</dbReference>
<keyword evidence="3 6" id="KW-0479">Metal-binding</keyword>
<proteinExistence type="inferred from homology"/>
<comment type="catalytic activity">
    <reaction evidence="1 6">
        <text>a myo-inositol phosphate + H2O = myo-inositol + phosphate</text>
        <dbReference type="Rhea" id="RHEA:24056"/>
        <dbReference type="ChEBI" id="CHEBI:15377"/>
        <dbReference type="ChEBI" id="CHEBI:17268"/>
        <dbReference type="ChEBI" id="CHEBI:43474"/>
        <dbReference type="ChEBI" id="CHEBI:84139"/>
        <dbReference type="EC" id="3.1.3.25"/>
    </reaction>
</comment>
<dbReference type="EMBL" id="JAQFWP010000047">
    <property type="protein sequence ID" value="MDA2807100.1"/>
    <property type="molecule type" value="Genomic_DNA"/>
</dbReference>
<evidence type="ECO:0000256" key="6">
    <source>
        <dbReference type="RuleBase" id="RU364068"/>
    </source>
</evidence>
<dbReference type="PRINTS" id="PR00377">
    <property type="entry name" value="IMPHPHTASES"/>
</dbReference>
<evidence type="ECO:0000256" key="2">
    <source>
        <dbReference type="ARBA" id="ARBA00001946"/>
    </source>
</evidence>
<comment type="caution">
    <text evidence="7">The sequence shown here is derived from an EMBL/GenBank/DDBJ whole genome shotgun (WGS) entry which is preliminary data.</text>
</comment>
<dbReference type="PANTHER" id="PTHR20854:SF4">
    <property type="entry name" value="INOSITOL-1-MONOPHOSPHATASE-RELATED"/>
    <property type="match status" value="1"/>
</dbReference>
<protein>
    <recommendedName>
        <fullName evidence="6">Inositol-1-monophosphatase</fullName>
        <ecNumber evidence="6">3.1.3.25</ecNumber>
    </recommendedName>
</protein>